<dbReference type="EMBL" id="CM002298">
    <property type="protein sequence ID" value="ESW05366.1"/>
    <property type="molecule type" value="Genomic_DNA"/>
</dbReference>
<sequence length="71" mass="8086">MCLFIYLQKGRIGLKKDFRVSKIVPKGSLNAFFSLLIGVFSQRLAMVKNKREQTHLESAIQRIVVCCVQEG</sequence>
<reference evidence="2" key="1">
    <citation type="journal article" date="2014" name="Nat. Genet.">
        <title>A reference genome for common bean and genome-wide analysis of dual domestications.</title>
        <authorList>
            <person name="Schmutz J."/>
            <person name="McClean P.E."/>
            <person name="Mamidi S."/>
            <person name="Wu G.A."/>
            <person name="Cannon S.B."/>
            <person name="Grimwood J."/>
            <person name="Jenkins J."/>
            <person name="Shu S."/>
            <person name="Song Q."/>
            <person name="Chavarro C."/>
            <person name="Torres-Torres M."/>
            <person name="Geffroy V."/>
            <person name="Moghaddam S.M."/>
            <person name="Gao D."/>
            <person name="Abernathy B."/>
            <person name="Barry K."/>
            <person name="Blair M."/>
            <person name="Brick M.A."/>
            <person name="Chovatia M."/>
            <person name="Gepts P."/>
            <person name="Goodstein D.M."/>
            <person name="Gonzales M."/>
            <person name="Hellsten U."/>
            <person name="Hyten D.L."/>
            <person name="Jia G."/>
            <person name="Kelly J.D."/>
            <person name="Kudrna D."/>
            <person name="Lee R."/>
            <person name="Richard M.M."/>
            <person name="Miklas P.N."/>
            <person name="Osorno J.M."/>
            <person name="Rodrigues J."/>
            <person name="Thareau V."/>
            <person name="Urrea C.A."/>
            <person name="Wang M."/>
            <person name="Yu Y."/>
            <person name="Zhang M."/>
            <person name="Wing R.A."/>
            <person name="Cregan P.B."/>
            <person name="Rokhsar D.S."/>
            <person name="Jackson S.A."/>
        </authorList>
    </citation>
    <scope>NUCLEOTIDE SEQUENCE [LARGE SCALE GENOMIC DNA]</scope>
    <source>
        <strain evidence="2">cv. G19833</strain>
    </source>
</reference>
<name>V7AML2_PHAVU</name>
<protein>
    <submittedName>
        <fullName evidence="1">Uncharacterized protein</fullName>
    </submittedName>
</protein>
<dbReference type="Gramene" id="ESW05366">
    <property type="protein sequence ID" value="ESW05366"/>
    <property type="gene ID" value="PHAVU_011G173700g"/>
</dbReference>
<dbReference type="AlphaFoldDB" id="V7AML2"/>
<gene>
    <name evidence="1" type="ORF">PHAVU_011G173700g</name>
</gene>
<proteinExistence type="predicted"/>
<evidence type="ECO:0000313" key="1">
    <source>
        <dbReference type="EMBL" id="ESW05366.1"/>
    </source>
</evidence>
<keyword evidence="2" id="KW-1185">Reference proteome</keyword>
<accession>V7AML2</accession>
<dbReference type="OMA" id="VCCVQEG"/>
<dbReference type="Proteomes" id="UP000000226">
    <property type="component" value="Chromosome 11"/>
</dbReference>
<organism evidence="1 2">
    <name type="scientific">Phaseolus vulgaris</name>
    <name type="common">Kidney bean</name>
    <name type="synonym">French bean</name>
    <dbReference type="NCBI Taxonomy" id="3885"/>
    <lineage>
        <taxon>Eukaryota</taxon>
        <taxon>Viridiplantae</taxon>
        <taxon>Streptophyta</taxon>
        <taxon>Embryophyta</taxon>
        <taxon>Tracheophyta</taxon>
        <taxon>Spermatophyta</taxon>
        <taxon>Magnoliopsida</taxon>
        <taxon>eudicotyledons</taxon>
        <taxon>Gunneridae</taxon>
        <taxon>Pentapetalae</taxon>
        <taxon>rosids</taxon>
        <taxon>fabids</taxon>
        <taxon>Fabales</taxon>
        <taxon>Fabaceae</taxon>
        <taxon>Papilionoideae</taxon>
        <taxon>50 kb inversion clade</taxon>
        <taxon>NPAAA clade</taxon>
        <taxon>indigoferoid/millettioid clade</taxon>
        <taxon>Phaseoleae</taxon>
        <taxon>Phaseolus</taxon>
    </lineage>
</organism>
<evidence type="ECO:0000313" key="2">
    <source>
        <dbReference type="Proteomes" id="UP000000226"/>
    </source>
</evidence>
<dbReference type="OrthoDB" id="1929701at2759"/>